<sequence>MRDFLLAPKPHLWYKILNFAKNKLYPLVKFFEHTKKFQSVFFLLGLLLAVEADVYASGYKGQFQSNYKETLKNNGSPTVKTTHNVFGFVFHLVDLPLPIPCFQALHQHYQRTIYIAERQNSQAFLVIKPLLPQVRLCQSIAYASTDTHHILLI</sequence>
<comment type="caution">
    <text evidence="1">The sequence shown here is derived from an EMBL/GenBank/DDBJ whole genome shotgun (WGS) entry which is preliminary data.</text>
</comment>
<dbReference type="AlphaFoldDB" id="A1ZXH1"/>
<accession>A1ZXH1</accession>
<name>A1ZXH1_MICM2</name>
<evidence type="ECO:0000313" key="1">
    <source>
        <dbReference type="EMBL" id="EAY24939.1"/>
    </source>
</evidence>
<proteinExistence type="predicted"/>
<organism evidence="1 2">
    <name type="scientific">Microscilla marina ATCC 23134</name>
    <dbReference type="NCBI Taxonomy" id="313606"/>
    <lineage>
        <taxon>Bacteria</taxon>
        <taxon>Pseudomonadati</taxon>
        <taxon>Bacteroidota</taxon>
        <taxon>Cytophagia</taxon>
        <taxon>Cytophagales</taxon>
        <taxon>Microscillaceae</taxon>
        <taxon>Microscilla</taxon>
    </lineage>
</organism>
<evidence type="ECO:0000313" key="2">
    <source>
        <dbReference type="Proteomes" id="UP000004095"/>
    </source>
</evidence>
<dbReference type="Proteomes" id="UP000004095">
    <property type="component" value="Unassembled WGS sequence"/>
</dbReference>
<protein>
    <submittedName>
        <fullName evidence="1">Uncharacterized protein</fullName>
    </submittedName>
</protein>
<reference evidence="1 2" key="1">
    <citation type="submission" date="2007-01" db="EMBL/GenBank/DDBJ databases">
        <authorList>
            <person name="Haygood M."/>
            <person name="Podell S."/>
            <person name="Anderson C."/>
            <person name="Hopkinson B."/>
            <person name="Roe K."/>
            <person name="Barbeau K."/>
            <person name="Gaasterland T."/>
            <person name="Ferriera S."/>
            <person name="Johnson J."/>
            <person name="Kravitz S."/>
            <person name="Beeson K."/>
            <person name="Sutton G."/>
            <person name="Rogers Y.-H."/>
            <person name="Friedman R."/>
            <person name="Frazier M."/>
            <person name="Venter J.C."/>
        </authorList>
    </citation>
    <scope>NUCLEOTIDE SEQUENCE [LARGE SCALE GENOMIC DNA]</scope>
    <source>
        <strain evidence="1 2">ATCC 23134</strain>
    </source>
</reference>
<keyword evidence="2" id="KW-1185">Reference proteome</keyword>
<dbReference type="EMBL" id="AAWS01000058">
    <property type="protein sequence ID" value="EAY24939.1"/>
    <property type="molecule type" value="Genomic_DNA"/>
</dbReference>
<gene>
    <name evidence="1" type="ORF">M23134_04978</name>
</gene>